<dbReference type="InterPro" id="IPR020471">
    <property type="entry name" value="AKR"/>
</dbReference>
<evidence type="ECO:0000256" key="4">
    <source>
        <dbReference type="ARBA" id="ARBA00049445"/>
    </source>
</evidence>
<dbReference type="PANTHER" id="PTHR43827">
    <property type="entry name" value="2,5-DIKETO-D-GLUCONIC ACID REDUCTASE"/>
    <property type="match status" value="1"/>
</dbReference>
<feature type="site" description="Lowers pKa of active site Tyr" evidence="7">
    <location>
        <position position="67"/>
    </location>
</feature>
<dbReference type="PRINTS" id="PR00069">
    <property type="entry name" value="ALDKETRDTASE"/>
</dbReference>
<comment type="similarity">
    <text evidence="1">Belongs to the aldo/keto reductase family.</text>
</comment>
<dbReference type="EMBL" id="MSDO01000004">
    <property type="protein sequence ID" value="OLO05396.1"/>
    <property type="molecule type" value="Genomic_DNA"/>
</dbReference>
<keyword evidence="11" id="KW-1185">Reference proteome</keyword>
<dbReference type="RefSeq" id="WP_075569080.1">
    <property type="nucleotide sequence ID" value="NZ_MSDO01000004.1"/>
</dbReference>
<dbReference type="FunFam" id="3.20.20.100:FF:000002">
    <property type="entry name" value="2,5-diketo-D-gluconic acid reductase A"/>
    <property type="match status" value="1"/>
</dbReference>
<evidence type="ECO:0000256" key="8">
    <source>
        <dbReference type="SAM" id="MobiDB-lite"/>
    </source>
</evidence>
<evidence type="ECO:0000256" key="1">
    <source>
        <dbReference type="ARBA" id="ARBA00007905"/>
    </source>
</evidence>
<dbReference type="AlphaFoldDB" id="A0A1Q8SVF3"/>
<proteinExistence type="inferred from homology"/>
<feature type="binding site" evidence="6">
    <location>
        <position position="100"/>
    </location>
    <ligand>
        <name>substrate</name>
    </ligand>
</feature>
<reference evidence="10 11" key="1">
    <citation type="submission" date="2016-12" db="EMBL/GenBank/DDBJ databases">
        <title>Draft genome sequences of strains Salinicola socius SMB35, Salinicola sp. MH3R3-1 and Chromohalobacter sp. SMB17 from the Verkhnekamsk potash mining region of Russia.</title>
        <authorList>
            <person name="Mavrodi D.V."/>
            <person name="Olsson B.E."/>
            <person name="Korsakova E.S."/>
            <person name="Pyankova A."/>
            <person name="Mavrodi O.V."/>
            <person name="Plotnikova E.G."/>
        </authorList>
    </citation>
    <scope>NUCLEOTIDE SEQUENCE [LARGE SCALE GENOMIC DNA]</scope>
    <source>
        <strain evidence="10 11">SMB35</strain>
    </source>
</reference>
<feature type="region of interest" description="Disordered" evidence="8">
    <location>
        <begin position="251"/>
        <end position="270"/>
    </location>
</feature>
<feature type="active site" description="Proton donor" evidence="5">
    <location>
        <position position="42"/>
    </location>
</feature>
<dbReference type="InterPro" id="IPR023210">
    <property type="entry name" value="NADP_OxRdtase_dom"/>
</dbReference>
<evidence type="ECO:0000256" key="7">
    <source>
        <dbReference type="PIRSR" id="PIRSR000097-3"/>
    </source>
</evidence>
<dbReference type="PROSITE" id="PS00798">
    <property type="entry name" value="ALDOKETO_REDUCTASE_1"/>
    <property type="match status" value="1"/>
</dbReference>
<evidence type="ECO:0000313" key="10">
    <source>
        <dbReference type="EMBL" id="OLO05396.1"/>
    </source>
</evidence>
<name>A0A1Q8SVF3_9GAMM</name>
<keyword evidence="2" id="KW-0521">NADP</keyword>
<evidence type="ECO:0000256" key="2">
    <source>
        <dbReference type="ARBA" id="ARBA00022857"/>
    </source>
</evidence>
<dbReference type="InterPro" id="IPR018170">
    <property type="entry name" value="Aldo/ket_reductase_CS"/>
</dbReference>
<feature type="domain" description="NADP-dependent oxidoreductase" evidence="9">
    <location>
        <begin position="12"/>
        <end position="254"/>
    </location>
</feature>
<dbReference type="PROSITE" id="PS00062">
    <property type="entry name" value="ALDOKETO_REDUCTASE_2"/>
    <property type="match status" value="1"/>
</dbReference>
<dbReference type="NCBIfam" id="NF008377">
    <property type="entry name" value="PRK11172.1"/>
    <property type="match status" value="1"/>
</dbReference>
<comment type="caution">
    <text evidence="10">The sequence shown here is derived from an EMBL/GenBank/DDBJ whole genome shotgun (WGS) entry which is preliminary data.</text>
</comment>
<dbReference type="GO" id="GO:0051596">
    <property type="term" value="P:methylglyoxal catabolic process"/>
    <property type="evidence" value="ECO:0007669"/>
    <property type="project" value="TreeGrafter"/>
</dbReference>
<accession>A0A1Q8SVF3</accession>
<dbReference type="PIRSF" id="PIRSF000097">
    <property type="entry name" value="AKR"/>
    <property type="match status" value="1"/>
</dbReference>
<dbReference type="Pfam" id="PF00248">
    <property type="entry name" value="Aldo_ket_red"/>
    <property type="match status" value="1"/>
</dbReference>
<dbReference type="PANTHER" id="PTHR43827:SF3">
    <property type="entry name" value="NADP-DEPENDENT OXIDOREDUCTASE DOMAIN-CONTAINING PROTEIN"/>
    <property type="match status" value="1"/>
</dbReference>
<dbReference type="Gene3D" id="3.20.20.100">
    <property type="entry name" value="NADP-dependent oxidoreductase domain"/>
    <property type="match status" value="1"/>
</dbReference>
<keyword evidence="3" id="KW-0560">Oxidoreductase</keyword>
<evidence type="ECO:0000256" key="3">
    <source>
        <dbReference type="ARBA" id="ARBA00023002"/>
    </source>
</evidence>
<organism evidence="10 11">
    <name type="scientific">Salinicola socius</name>
    <dbReference type="NCBI Taxonomy" id="404433"/>
    <lineage>
        <taxon>Bacteria</taxon>
        <taxon>Pseudomonadati</taxon>
        <taxon>Pseudomonadota</taxon>
        <taxon>Gammaproteobacteria</taxon>
        <taxon>Oceanospirillales</taxon>
        <taxon>Halomonadaceae</taxon>
        <taxon>Salinicola</taxon>
    </lineage>
</organism>
<comment type="catalytic activity">
    <reaction evidence="4">
        <text>hydroxyacetone + NADP(+) = methylglyoxal + NADPH + H(+)</text>
        <dbReference type="Rhea" id="RHEA:27986"/>
        <dbReference type="ChEBI" id="CHEBI:15378"/>
        <dbReference type="ChEBI" id="CHEBI:17158"/>
        <dbReference type="ChEBI" id="CHEBI:27957"/>
        <dbReference type="ChEBI" id="CHEBI:57783"/>
        <dbReference type="ChEBI" id="CHEBI:58349"/>
    </reaction>
</comment>
<evidence type="ECO:0000256" key="6">
    <source>
        <dbReference type="PIRSR" id="PIRSR000097-2"/>
    </source>
</evidence>
<dbReference type="OrthoDB" id="9804790at2"/>
<dbReference type="STRING" id="404433.BTW07_05070"/>
<dbReference type="SUPFAM" id="SSF51430">
    <property type="entry name" value="NAD(P)-linked oxidoreductase"/>
    <property type="match status" value="1"/>
</dbReference>
<dbReference type="InterPro" id="IPR036812">
    <property type="entry name" value="NAD(P)_OxRdtase_dom_sf"/>
</dbReference>
<gene>
    <name evidence="10" type="ORF">BTW07_05070</name>
</gene>
<dbReference type="GO" id="GO:1990002">
    <property type="term" value="F:methylglyoxal reductase (NADPH) (acetol producing) activity"/>
    <property type="evidence" value="ECO:0007669"/>
    <property type="project" value="TreeGrafter"/>
</dbReference>
<sequence>MTRHILPQPGLGTYRLKERAVIDSVTSALELGYRHLDSAQMYENEVAVGKAIRHSGIARDELFVTTKIWWDKLEPKPLTAAIEQSLENFGLEQLDLVLIHWPSPKGEVPMADTIAALDAARARGLTRHIGVSNFTIAQIDEALGLPGGENIVTNQIEVHPFLANRKLVEHCQAKGLDVTAYMPLAVGKVMDDPVLKRIADAHDASAAQIALAWIAARDIIVIPSSTKPANQKSNLEAMDIRLGADEIEQIDRLDRGDRQANPSFAPRWDE</sequence>
<dbReference type="Proteomes" id="UP000186878">
    <property type="component" value="Unassembled WGS sequence"/>
</dbReference>
<evidence type="ECO:0000259" key="9">
    <source>
        <dbReference type="Pfam" id="PF00248"/>
    </source>
</evidence>
<protein>
    <submittedName>
        <fullName evidence="10">2,5-didehydrogluconate reductase B</fullName>
    </submittedName>
</protein>
<evidence type="ECO:0000313" key="11">
    <source>
        <dbReference type="Proteomes" id="UP000186878"/>
    </source>
</evidence>
<evidence type="ECO:0000256" key="5">
    <source>
        <dbReference type="PIRSR" id="PIRSR000097-1"/>
    </source>
</evidence>